<dbReference type="EMBL" id="CAJFCW020000003">
    <property type="protein sequence ID" value="CAG9100841.1"/>
    <property type="molecule type" value="Genomic_DNA"/>
</dbReference>
<keyword evidence="1" id="KW-0812">Transmembrane</keyword>
<evidence type="ECO:0008006" key="4">
    <source>
        <dbReference type="Google" id="ProtNLM"/>
    </source>
</evidence>
<gene>
    <name evidence="2" type="ORF">BOKJ2_LOCUS5086</name>
</gene>
<feature type="transmembrane region" description="Helical" evidence="1">
    <location>
        <begin position="233"/>
        <end position="258"/>
    </location>
</feature>
<dbReference type="InterPro" id="IPR019428">
    <property type="entry name" value="7TM_GPCR_serpentine_rcpt_Str"/>
</dbReference>
<feature type="transmembrane region" description="Helical" evidence="1">
    <location>
        <begin position="134"/>
        <end position="152"/>
    </location>
</feature>
<evidence type="ECO:0000313" key="3">
    <source>
        <dbReference type="Proteomes" id="UP000614601"/>
    </source>
</evidence>
<dbReference type="EMBL" id="CAJFDH010000003">
    <property type="protein sequence ID" value="CAD5213425.1"/>
    <property type="molecule type" value="Genomic_DNA"/>
</dbReference>
<organism evidence="2 3">
    <name type="scientific">Bursaphelenchus okinawaensis</name>
    <dbReference type="NCBI Taxonomy" id="465554"/>
    <lineage>
        <taxon>Eukaryota</taxon>
        <taxon>Metazoa</taxon>
        <taxon>Ecdysozoa</taxon>
        <taxon>Nematoda</taxon>
        <taxon>Chromadorea</taxon>
        <taxon>Rhabditida</taxon>
        <taxon>Tylenchina</taxon>
        <taxon>Tylenchomorpha</taxon>
        <taxon>Aphelenchoidea</taxon>
        <taxon>Aphelenchoididae</taxon>
        <taxon>Bursaphelenchus</taxon>
    </lineage>
</organism>
<name>A0A811KCC0_9BILA</name>
<dbReference type="PANTHER" id="PTHR22943">
    <property type="entry name" value="7-TRANSMEMBRANE DOMAIN RECEPTOR C.ELEGANS"/>
    <property type="match status" value="1"/>
</dbReference>
<feature type="transmembrane region" description="Helical" evidence="1">
    <location>
        <begin position="270"/>
        <end position="292"/>
    </location>
</feature>
<evidence type="ECO:0000256" key="1">
    <source>
        <dbReference type="SAM" id="Phobius"/>
    </source>
</evidence>
<sequence length="324" mass="38514">MTYRNTYTIFSQVIGIISQLVCIIVILTSYKLHKRRKQSDYNWIFGFNTCFDYLYALIFTIVNLAPFFHDEIFVLISESDILQYLPTTVARLGFTLNIGALLLVPANLSVHFWYRYNILCNIQACGKRRYVRQYAMFGIWVLVHMVVFYYHVTVTHKDEHYKYIMVNRMYHYEVPSILGFEKKTPLGMMLMLDAQVMFIVQYSFILYYGYKIIKKMKEKRMLNMSSTQKAQQYVIRVMFVQALYPFLVFFLPITLLMICIRQDYNVEKLGYAAYGLMQLFPLLNCLSILLLVPSYRRKLMNEDTTLIRSTIQKMMTNRRSSVHL</sequence>
<evidence type="ECO:0000313" key="2">
    <source>
        <dbReference type="EMBL" id="CAD5213425.1"/>
    </source>
</evidence>
<dbReference type="Proteomes" id="UP000614601">
    <property type="component" value="Unassembled WGS sequence"/>
</dbReference>
<dbReference type="Proteomes" id="UP000783686">
    <property type="component" value="Unassembled WGS sequence"/>
</dbReference>
<feature type="transmembrane region" description="Helical" evidence="1">
    <location>
        <begin position="89"/>
        <end position="114"/>
    </location>
</feature>
<dbReference type="SUPFAM" id="SSF81321">
    <property type="entry name" value="Family A G protein-coupled receptor-like"/>
    <property type="match status" value="1"/>
</dbReference>
<dbReference type="Pfam" id="PF10326">
    <property type="entry name" value="7TM_GPCR_Str"/>
    <property type="match status" value="1"/>
</dbReference>
<accession>A0A811KCC0</accession>
<dbReference type="PANTHER" id="PTHR22943:SF248">
    <property type="entry name" value="SEVEN TM RECEPTOR"/>
    <property type="match status" value="1"/>
</dbReference>
<feature type="transmembrane region" description="Helical" evidence="1">
    <location>
        <begin position="51"/>
        <end position="69"/>
    </location>
</feature>
<feature type="transmembrane region" description="Helical" evidence="1">
    <location>
        <begin position="194"/>
        <end position="213"/>
    </location>
</feature>
<keyword evidence="1" id="KW-0472">Membrane</keyword>
<keyword evidence="3" id="KW-1185">Reference proteome</keyword>
<protein>
    <recommendedName>
        <fullName evidence="4">G_PROTEIN_RECEP_F1_2 domain-containing protein</fullName>
    </recommendedName>
</protein>
<comment type="caution">
    <text evidence="2">The sequence shown here is derived from an EMBL/GenBank/DDBJ whole genome shotgun (WGS) entry which is preliminary data.</text>
</comment>
<dbReference type="AlphaFoldDB" id="A0A811KCC0"/>
<proteinExistence type="predicted"/>
<reference evidence="2" key="1">
    <citation type="submission" date="2020-09" db="EMBL/GenBank/DDBJ databases">
        <authorList>
            <person name="Kikuchi T."/>
        </authorList>
    </citation>
    <scope>NUCLEOTIDE SEQUENCE</scope>
    <source>
        <strain evidence="2">SH1</strain>
    </source>
</reference>
<keyword evidence="1" id="KW-1133">Transmembrane helix</keyword>
<feature type="transmembrane region" description="Helical" evidence="1">
    <location>
        <begin position="6"/>
        <end position="30"/>
    </location>
</feature>